<evidence type="ECO:0000313" key="2">
    <source>
        <dbReference type="EMBL" id="KAJ8390843.1"/>
    </source>
</evidence>
<evidence type="ECO:0000256" key="1">
    <source>
        <dbReference type="SAM" id="MobiDB-lite"/>
    </source>
</evidence>
<feature type="compositionally biased region" description="Pro residues" evidence="1">
    <location>
        <begin position="239"/>
        <end position="248"/>
    </location>
</feature>
<proteinExistence type="predicted"/>
<organism evidence="2 3">
    <name type="scientific">Aldrovandia affinis</name>
    <dbReference type="NCBI Taxonomy" id="143900"/>
    <lineage>
        <taxon>Eukaryota</taxon>
        <taxon>Metazoa</taxon>
        <taxon>Chordata</taxon>
        <taxon>Craniata</taxon>
        <taxon>Vertebrata</taxon>
        <taxon>Euteleostomi</taxon>
        <taxon>Actinopterygii</taxon>
        <taxon>Neopterygii</taxon>
        <taxon>Teleostei</taxon>
        <taxon>Notacanthiformes</taxon>
        <taxon>Halosauridae</taxon>
        <taxon>Aldrovandia</taxon>
    </lineage>
</organism>
<feature type="compositionally biased region" description="Polar residues" evidence="1">
    <location>
        <begin position="134"/>
        <end position="143"/>
    </location>
</feature>
<feature type="region of interest" description="Disordered" evidence="1">
    <location>
        <begin position="225"/>
        <end position="360"/>
    </location>
</feature>
<accession>A0AAD7RVB0</accession>
<reference evidence="2" key="1">
    <citation type="journal article" date="2023" name="Science">
        <title>Genome structures resolve the early diversification of teleost fishes.</title>
        <authorList>
            <person name="Parey E."/>
            <person name="Louis A."/>
            <person name="Montfort J."/>
            <person name="Bouchez O."/>
            <person name="Roques C."/>
            <person name="Iampietro C."/>
            <person name="Lluch J."/>
            <person name="Castinel A."/>
            <person name="Donnadieu C."/>
            <person name="Desvignes T."/>
            <person name="Floi Bucao C."/>
            <person name="Jouanno E."/>
            <person name="Wen M."/>
            <person name="Mejri S."/>
            <person name="Dirks R."/>
            <person name="Jansen H."/>
            <person name="Henkel C."/>
            <person name="Chen W.J."/>
            <person name="Zahm M."/>
            <person name="Cabau C."/>
            <person name="Klopp C."/>
            <person name="Thompson A.W."/>
            <person name="Robinson-Rechavi M."/>
            <person name="Braasch I."/>
            <person name="Lecointre G."/>
            <person name="Bobe J."/>
            <person name="Postlethwait J.H."/>
            <person name="Berthelot C."/>
            <person name="Roest Crollius H."/>
            <person name="Guiguen Y."/>
        </authorList>
    </citation>
    <scope>NUCLEOTIDE SEQUENCE</scope>
    <source>
        <strain evidence="2">NC1722</strain>
    </source>
</reference>
<feature type="compositionally biased region" description="Polar residues" evidence="1">
    <location>
        <begin position="249"/>
        <end position="259"/>
    </location>
</feature>
<protein>
    <submittedName>
        <fullName evidence="2">Uncharacterized protein</fullName>
    </submittedName>
</protein>
<feature type="compositionally biased region" description="Low complexity" evidence="1">
    <location>
        <begin position="229"/>
        <end position="238"/>
    </location>
</feature>
<feature type="compositionally biased region" description="Basic and acidic residues" evidence="1">
    <location>
        <begin position="350"/>
        <end position="360"/>
    </location>
</feature>
<evidence type="ECO:0000313" key="3">
    <source>
        <dbReference type="Proteomes" id="UP001221898"/>
    </source>
</evidence>
<keyword evidence="3" id="KW-1185">Reference proteome</keyword>
<dbReference type="Proteomes" id="UP001221898">
    <property type="component" value="Unassembled WGS sequence"/>
</dbReference>
<comment type="caution">
    <text evidence="2">The sequence shown here is derived from an EMBL/GenBank/DDBJ whole genome shotgun (WGS) entry which is preliminary data.</text>
</comment>
<name>A0AAD7RVB0_9TELE</name>
<gene>
    <name evidence="2" type="ORF">AAFF_G00099750</name>
</gene>
<feature type="compositionally biased region" description="Acidic residues" evidence="1">
    <location>
        <begin position="331"/>
        <end position="349"/>
    </location>
</feature>
<feature type="compositionally biased region" description="Low complexity" evidence="1">
    <location>
        <begin position="66"/>
        <end position="101"/>
    </location>
</feature>
<feature type="compositionally biased region" description="Pro residues" evidence="1">
    <location>
        <begin position="263"/>
        <end position="276"/>
    </location>
</feature>
<sequence length="360" mass="36876">MDSGTPRAQSPAEPGGNPEGQLPQLPDALLSAREEPGAEEEAEAGAETANKPPTKQQPGLPDDGSRATATASSEATAIAPRRGPSPSSTPPSEESRPTPTTALDGVQRSASSLSDARESDAASSPSTPFPHPYLTTSPSSGRNTAAGAPAQPRTPEEPAGPSRTEPPQGGHPGAGQGVTASPGLEVPCSRTQGLCEAEHPAPQALQQRPLYLSILSGPPEVVATVTADGARSSSGAPRPALPSGPLPPWQTSGTETSDAVTPSVPPLLTAPPPEPPLEYGTLYCEELGMADTPTGTAAEAPPVSKTTAQTPLRTVAMATGMSLPRHKSGLEELESEEERDDEEEEDEGTQESKEAESRKK</sequence>
<feature type="region of interest" description="Disordered" evidence="1">
    <location>
        <begin position="1"/>
        <end position="188"/>
    </location>
</feature>
<dbReference type="EMBL" id="JAINUG010000165">
    <property type="protein sequence ID" value="KAJ8390843.1"/>
    <property type="molecule type" value="Genomic_DNA"/>
</dbReference>
<dbReference type="AlphaFoldDB" id="A0AAD7RVB0"/>